<dbReference type="InterPro" id="IPR010978">
    <property type="entry name" value="tRNA-bd_arm"/>
</dbReference>
<dbReference type="PROSITE" id="PS50862">
    <property type="entry name" value="AA_TRNA_LIGASE_II"/>
    <property type="match status" value="1"/>
</dbReference>
<dbReference type="Gene3D" id="3.30.930.10">
    <property type="entry name" value="Bira Bifunctional Protein, Domain 2"/>
    <property type="match status" value="1"/>
</dbReference>
<dbReference type="Pfam" id="PF02403">
    <property type="entry name" value="Seryl_tRNA_N"/>
    <property type="match status" value="1"/>
</dbReference>
<feature type="binding site" evidence="8">
    <location>
        <position position="275"/>
    </location>
    <ligand>
        <name>L-serine</name>
        <dbReference type="ChEBI" id="CHEBI:33384"/>
    </ligand>
</feature>
<evidence type="ECO:0000256" key="10">
    <source>
        <dbReference type="SAM" id="MobiDB-lite"/>
    </source>
</evidence>
<evidence type="ECO:0000256" key="9">
    <source>
        <dbReference type="PIRSR" id="PIRSR001529-2"/>
    </source>
</evidence>
<dbReference type="EC" id="6.1.1.11" evidence="1 7"/>
<organism evidence="12 13">
    <name type="scientific">Candidatus Magasanikbacteria bacterium RIFCSPHIGHO2_02_FULL_51_14</name>
    <dbReference type="NCBI Taxonomy" id="1798683"/>
    <lineage>
        <taxon>Bacteria</taxon>
        <taxon>Candidatus Magasanikiibacteriota</taxon>
    </lineage>
</organism>
<dbReference type="InterPro" id="IPR006195">
    <property type="entry name" value="aa-tRNA-synth_II"/>
</dbReference>
<evidence type="ECO:0000256" key="7">
    <source>
        <dbReference type="NCBIfam" id="TIGR00414"/>
    </source>
</evidence>
<feature type="binding site" evidence="9">
    <location>
        <begin position="268"/>
        <end position="271"/>
    </location>
    <ligand>
        <name>ATP</name>
        <dbReference type="ChEBI" id="CHEBI:30616"/>
    </ligand>
</feature>
<sequence length="411" mass="46363">MLDIKYIRDNMGLVKQNCQNRRVDVDIDELLRLDDARRALVAEADGLRSVRKKTSKTKPSKEEMEKMKGVGENLKKLEDELNKIEKNYTELLTRVPNMTHPDAPVGGEKDFAVLETMGEPTKFDFEPKDHEELMSASDLIDFERGTKVAGAKFYFVKNDAVRLNQALIAYGIDVVAKHGYALMETPDMVKQEILDASGFNPRGQESQIYDIEGHDLHLIGTAEIPLLGYHANETLDFSDGPKKYAAFSHCFRTEGGAYGKANKGLYRVHQFAKLEMFIFCKPEESEAMHQELLAIEKEILDGLELPYRVIDIATGDLGGPAYRKYDIEAWMPFLSDYGEITSASNCTDYQARRLGIKYKKKDGSSELVHTLNGTAIVLTRFPVAIVENYQQKDGSIAVPKVLQKYVGKKFI</sequence>
<evidence type="ECO:0000256" key="8">
    <source>
        <dbReference type="PIRSR" id="PIRSR001529-1"/>
    </source>
</evidence>
<feature type="binding site" evidence="8">
    <location>
        <position position="252"/>
    </location>
    <ligand>
        <name>L-serine</name>
        <dbReference type="ChEBI" id="CHEBI:33384"/>
    </ligand>
</feature>
<dbReference type="GO" id="GO:0005737">
    <property type="term" value="C:cytoplasm"/>
    <property type="evidence" value="ECO:0007669"/>
    <property type="project" value="UniProtKB-UniRule"/>
</dbReference>
<dbReference type="Gene3D" id="1.10.287.40">
    <property type="entry name" value="Serine-tRNA synthetase, tRNA binding domain"/>
    <property type="match status" value="1"/>
</dbReference>
<keyword evidence="3" id="KW-0547">Nucleotide-binding</keyword>
<dbReference type="InterPro" id="IPR002317">
    <property type="entry name" value="Ser-tRNA-ligase_type_1"/>
</dbReference>
<dbReference type="Proteomes" id="UP000177457">
    <property type="component" value="Unassembled WGS sequence"/>
</dbReference>
<keyword evidence="5" id="KW-0648">Protein biosynthesis</keyword>
<protein>
    <recommendedName>
        <fullName evidence="1 7">Serine--tRNA ligase</fullName>
        <ecNumber evidence="1 7">6.1.1.11</ecNumber>
    </recommendedName>
</protein>
<dbReference type="PRINTS" id="PR00981">
    <property type="entry name" value="TRNASYNTHSER"/>
</dbReference>
<dbReference type="InterPro" id="IPR045864">
    <property type="entry name" value="aa-tRNA-synth_II/BPL/LPL"/>
</dbReference>
<dbReference type="CDD" id="cd00770">
    <property type="entry name" value="SerRS_core"/>
    <property type="match status" value="1"/>
</dbReference>
<dbReference type="EMBL" id="MFQE01000069">
    <property type="protein sequence ID" value="OGH69673.1"/>
    <property type="molecule type" value="Genomic_DNA"/>
</dbReference>
<dbReference type="NCBIfam" id="TIGR00414">
    <property type="entry name" value="serS"/>
    <property type="match status" value="1"/>
</dbReference>
<evidence type="ECO:0000256" key="1">
    <source>
        <dbReference type="ARBA" id="ARBA00012840"/>
    </source>
</evidence>
<dbReference type="GO" id="GO:0006434">
    <property type="term" value="P:seryl-tRNA aminoacylation"/>
    <property type="evidence" value="ECO:0007669"/>
    <property type="project" value="UniProtKB-UniRule"/>
</dbReference>
<evidence type="ECO:0000256" key="4">
    <source>
        <dbReference type="ARBA" id="ARBA00022840"/>
    </source>
</evidence>
<dbReference type="PIRSF" id="PIRSF001529">
    <property type="entry name" value="Ser-tRNA-synth_IIa"/>
    <property type="match status" value="1"/>
</dbReference>
<evidence type="ECO:0000256" key="2">
    <source>
        <dbReference type="ARBA" id="ARBA00022598"/>
    </source>
</evidence>
<proteinExistence type="predicted"/>
<dbReference type="InterPro" id="IPR033729">
    <property type="entry name" value="SerRS_core"/>
</dbReference>
<gene>
    <name evidence="12" type="ORF">A3C90_04785</name>
</gene>
<keyword evidence="4 9" id="KW-0067">ATP-binding</keyword>
<feature type="site" description="Important for serine binding" evidence="8">
    <location>
        <position position="374"/>
    </location>
</feature>
<dbReference type="Pfam" id="PF00587">
    <property type="entry name" value="tRNA-synt_2b"/>
    <property type="match status" value="1"/>
</dbReference>
<dbReference type="GO" id="GO:0004828">
    <property type="term" value="F:serine-tRNA ligase activity"/>
    <property type="evidence" value="ECO:0007669"/>
    <property type="project" value="UniProtKB-UniRule"/>
</dbReference>
<dbReference type="InterPro" id="IPR015866">
    <property type="entry name" value="Ser-tRNA-synth_1_N"/>
</dbReference>
<feature type="compositionally biased region" description="Basic residues" evidence="10">
    <location>
        <begin position="49"/>
        <end position="58"/>
    </location>
</feature>
<feature type="domain" description="Aminoacyl-transfer RNA synthetases class-II family profile" evidence="11">
    <location>
        <begin position="129"/>
        <end position="399"/>
    </location>
</feature>
<keyword evidence="2 12" id="KW-0436">Ligase</keyword>
<dbReference type="STRING" id="1798683.A3C90_04785"/>
<dbReference type="InterPro" id="IPR002314">
    <property type="entry name" value="aa-tRNA-synt_IIb"/>
</dbReference>
<feature type="binding site" evidence="8">
    <location>
        <position position="372"/>
    </location>
    <ligand>
        <name>L-serine</name>
        <dbReference type="ChEBI" id="CHEBI:33384"/>
    </ligand>
</feature>
<dbReference type="PANTHER" id="PTHR11778">
    <property type="entry name" value="SERYL-TRNA SYNTHETASE"/>
    <property type="match status" value="1"/>
</dbReference>
<dbReference type="SUPFAM" id="SSF55681">
    <property type="entry name" value="Class II aaRS and biotin synthetases"/>
    <property type="match status" value="1"/>
</dbReference>
<feature type="compositionally biased region" description="Basic and acidic residues" evidence="10">
    <location>
        <begin position="59"/>
        <end position="68"/>
    </location>
</feature>
<evidence type="ECO:0000256" key="3">
    <source>
        <dbReference type="ARBA" id="ARBA00022741"/>
    </source>
</evidence>
<dbReference type="AlphaFoldDB" id="A0A1F6MDY1"/>
<evidence type="ECO:0000313" key="13">
    <source>
        <dbReference type="Proteomes" id="UP000177457"/>
    </source>
</evidence>
<feature type="binding site" evidence="9">
    <location>
        <begin position="252"/>
        <end position="254"/>
    </location>
    <ligand>
        <name>ATP</name>
        <dbReference type="ChEBI" id="CHEBI:30616"/>
    </ligand>
</feature>
<dbReference type="GO" id="GO:0005524">
    <property type="term" value="F:ATP binding"/>
    <property type="evidence" value="ECO:0007669"/>
    <property type="project" value="UniProtKB-KW"/>
</dbReference>
<evidence type="ECO:0000256" key="5">
    <source>
        <dbReference type="ARBA" id="ARBA00022917"/>
    </source>
</evidence>
<feature type="region of interest" description="Disordered" evidence="10">
    <location>
        <begin position="49"/>
        <end position="68"/>
    </location>
</feature>
<feature type="binding site" evidence="9">
    <location>
        <begin position="339"/>
        <end position="342"/>
    </location>
    <ligand>
        <name>ATP</name>
        <dbReference type="ChEBI" id="CHEBI:30616"/>
    </ligand>
</feature>
<feature type="binding site" evidence="8">
    <location>
        <position position="221"/>
    </location>
    <ligand>
        <name>L-serine</name>
        <dbReference type="ChEBI" id="CHEBI:33384"/>
    </ligand>
</feature>
<keyword evidence="6" id="KW-0030">Aminoacyl-tRNA synthetase</keyword>
<evidence type="ECO:0000256" key="6">
    <source>
        <dbReference type="ARBA" id="ARBA00023146"/>
    </source>
</evidence>
<reference evidence="12 13" key="1">
    <citation type="journal article" date="2016" name="Nat. Commun.">
        <title>Thousands of microbial genomes shed light on interconnected biogeochemical processes in an aquifer system.</title>
        <authorList>
            <person name="Anantharaman K."/>
            <person name="Brown C.T."/>
            <person name="Hug L.A."/>
            <person name="Sharon I."/>
            <person name="Castelle C.J."/>
            <person name="Probst A.J."/>
            <person name="Thomas B.C."/>
            <person name="Singh A."/>
            <person name="Wilkins M.J."/>
            <person name="Karaoz U."/>
            <person name="Brodie E.L."/>
            <person name="Williams K.H."/>
            <person name="Hubbard S.S."/>
            <person name="Banfield J.F."/>
        </authorList>
    </citation>
    <scope>NUCLEOTIDE SEQUENCE [LARGE SCALE GENOMIC DNA]</scope>
</reference>
<dbReference type="InterPro" id="IPR042103">
    <property type="entry name" value="SerRS_1_N_sf"/>
</dbReference>
<comment type="caution">
    <text evidence="12">The sequence shown here is derived from an EMBL/GenBank/DDBJ whole genome shotgun (WGS) entry which is preliminary data.</text>
</comment>
<evidence type="ECO:0000313" key="12">
    <source>
        <dbReference type="EMBL" id="OGH69673.1"/>
    </source>
</evidence>
<evidence type="ECO:0000259" key="11">
    <source>
        <dbReference type="PROSITE" id="PS50862"/>
    </source>
</evidence>
<dbReference type="SUPFAM" id="SSF46589">
    <property type="entry name" value="tRNA-binding arm"/>
    <property type="match status" value="1"/>
</dbReference>
<name>A0A1F6MDY1_9BACT</name>
<accession>A0A1F6MDY1</accession>